<reference evidence="1" key="2">
    <citation type="journal article" date="2015" name="Fish Shellfish Immunol.">
        <title>Early steps in the European eel (Anguilla anguilla)-Vibrio vulnificus interaction in the gills: Role of the RtxA13 toxin.</title>
        <authorList>
            <person name="Callol A."/>
            <person name="Pajuelo D."/>
            <person name="Ebbesson L."/>
            <person name="Teles M."/>
            <person name="MacKenzie S."/>
            <person name="Amaro C."/>
        </authorList>
    </citation>
    <scope>NUCLEOTIDE SEQUENCE</scope>
</reference>
<dbReference type="AlphaFoldDB" id="A0A0E9WPY6"/>
<name>A0A0E9WPY6_ANGAN</name>
<accession>A0A0E9WPY6</accession>
<sequence>MLDFQVQTLVIIFFITQFNQHTSSTSCQVIKYTEVVCQDLAPRTQDLTEQEYNWSC</sequence>
<dbReference type="EMBL" id="GBXM01017049">
    <property type="protein sequence ID" value="JAH91528.1"/>
    <property type="molecule type" value="Transcribed_RNA"/>
</dbReference>
<protein>
    <submittedName>
        <fullName evidence="1">Uncharacterized protein</fullName>
    </submittedName>
</protein>
<proteinExistence type="predicted"/>
<evidence type="ECO:0000313" key="1">
    <source>
        <dbReference type="EMBL" id="JAH91528.1"/>
    </source>
</evidence>
<reference evidence="1" key="1">
    <citation type="submission" date="2014-11" db="EMBL/GenBank/DDBJ databases">
        <authorList>
            <person name="Amaro Gonzalez C."/>
        </authorList>
    </citation>
    <scope>NUCLEOTIDE SEQUENCE</scope>
</reference>
<organism evidence="1">
    <name type="scientific">Anguilla anguilla</name>
    <name type="common">European freshwater eel</name>
    <name type="synonym">Muraena anguilla</name>
    <dbReference type="NCBI Taxonomy" id="7936"/>
    <lineage>
        <taxon>Eukaryota</taxon>
        <taxon>Metazoa</taxon>
        <taxon>Chordata</taxon>
        <taxon>Craniata</taxon>
        <taxon>Vertebrata</taxon>
        <taxon>Euteleostomi</taxon>
        <taxon>Actinopterygii</taxon>
        <taxon>Neopterygii</taxon>
        <taxon>Teleostei</taxon>
        <taxon>Anguilliformes</taxon>
        <taxon>Anguillidae</taxon>
        <taxon>Anguilla</taxon>
    </lineage>
</organism>